<evidence type="ECO:0000256" key="10">
    <source>
        <dbReference type="ARBA" id="ARBA00023186"/>
    </source>
</evidence>
<dbReference type="InterPro" id="IPR047196">
    <property type="entry name" value="YidC_ALB_C"/>
</dbReference>
<keyword evidence="5 13" id="KW-1003">Cell membrane</keyword>
<feature type="domain" description="Membrane insertase YidC/Oxa/ALB C-terminal" evidence="15">
    <location>
        <begin position="378"/>
        <end position="556"/>
    </location>
</feature>
<dbReference type="NCBIfam" id="TIGR03593">
    <property type="entry name" value="yidC_nterm"/>
    <property type="match status" value="1"/>
</dbReference>
<dbReference type="STRING" id="1524254.PHACT_09115"/>
<dbReference type="Proteomes" id="UP000175669">
    <property type="component" value="Unassembled WGS sequence"/>
</dbReference>
<evidence type="ECO:0000313" key="17">
    <source>
        <dbReference type="EMBL" id="OFE13277.1"/>
    </source>
</evidence>
<dbReference type="PANTHER" id="PTHR12428:SF65">
    <property type="entry name" value="CYTOCHROME C OXIDASE ASSEMBLY PROTEIN COX18, MITOCHONDRIAL"/>
    <property type="match status" value="1"/>
</dbReference>
<dbReference type="CDD" id="cd19961">
    <property type="entry name" value="EcYidC-like_peri"/>
    <property type="match status" value="1"/>
</dbReference>
<evidence type="ECO:0000256" key="13">
    <source>
        <dbReference type="HAMAP-Rule" id="MF_01810"/>
    </source>
</evidence>
<dbReference type="NCBIfam" id="NF002353">
    <property type="entry name" value="PRK01318.1-4"/>
    <property type="match status" value="1"/>
</dbReference>
<comment type="caution">
    <text evidence="17">The sequence shown here is derived from an EMBL/GenBank/DDBJ whole genome shotgun (WGS) entry which is preliminary data.</text>
</comment>
<proteinExistence type="inferred from homology"/>
<dbReference type="InterPro" id="IPR038221">
    <property type="entry name" value="YidC_periplasmic_sf"/>
</dbReference>
<dbReference type="Pfam" id="PF02096">
    <property type="entry name" value="60KD_IMP"/>
    <property type="match status" value="1"/>
</dbReference>
<comment type="similarity">
    <text evidence="2 13">Belongs to the OXA1/ALB3/YidC family. Type 1 subfamily.</text>
</comment>
<evidence type="ECO:0000313" key="18">
    <source>
        <dbReference type="Proteomes" id="UP000175669"/>
    </source>
</evidence>
<comment type="subcellular location">
    <subcellularLocation>
        <location evidence="1">Cell inner membrane</location>
        <topology evidence="1">Multi-pass membrane protein</topology>
    </subcellularLocation>
    <subcellularLocation>
        <location evidence="13">Cell membrane</location>
        <topology evidence="13">Multi-pass membrane protein</topology>
    </subcellularLocation>
</comment>
<dbReference type="PRINTS" id="PR01900">
    <property type="entry name" value="YIDCPROTEIN"/>
</dbReference>
<dbReference type="RefSeq" id="WP_070117149.1">
    <property type="nucleotide sequence ID" value="NZ_MASR01000001.1"/>
</dbReference>
<keyword evidence="10 13" id="KW-0143">Chaperone</keyword>
<name>A0A1E8CLZ1_9GAMM</name>
<organism evidence="17 18">
    <name type="scientific">Pseudohongiella acticola</name>
    <dbReference type="NCBI Taxonomy" id="1524254"/>
    <lineage>
        <taxon>Bacteria</taxon>
        <taxon>Pseudomonadati</taxon>
        <taxon>Pseudomonadota</taxon>
        <taxon>Gammaproteobacteria</taxon>
        <taxon>Pseudomonadales</taxon>
        <taxon>Pseudohongiellaceae</taxon>
        <taxon>Pseudohongiella</taxon>
    </lineage>
</organism>
<feature type="transmembrane region" description="Helical" evidence="13">
    <location>
        <begin position="485"/>
        <end position="505"/>
    </location>
</feature>
<dbReference type="GO" id="GO:0032977">
    <property type="term" value="F:membrane insertase activity"/>
    <property type="evidence" value="ECO:0007669"/>
    <property type="project" value="InterPro"/>
</dbReference>
<dbReference type="GO" id="GO:0005886">
    <property type="term" value="C:plasma membrane"/>
    <property type="evidence" value="ECO:0007669"/>
    <property type="project" value="UniProtKB-SubCell"/>
</dbReference>
<dbReference type="InterPro" id="IPR001708">
    <property type="entry name" value="YidC/ALB3/OXA1/COX18"/>
</dbReference>
<dbReference type="InterPro" id="IPR028053">
    <property type="entry name" value="Membr_insert_YidC_N"/>
</dbReference>
<evidence type="ECO:0000256" key="7">
    <source>
        <dbReference type="ARBA" id="ARBA00022927"/>
    </source>
</evidence>
<dbReference type="Gene3D" id="2.70.98.90">
    <property type="match status" value="1"/>
</dbReference>
<keyword evidence="9 13" id="KW-0472">Membrane</keyword>
<evidence type="ECO:0000256" key="2">
    <source>
        <dbReference type="ARBA" id="ARBA00010527"/>
    </source>
</evidence>
<feature type="domain" description="Membrane insertase YidC N-terminal" evidence="16">
    <location>
        <begin position="92"/>
        <end position="367"/>
    </location>
</feature>
<keyword evidence="7 13" id="KW-0653">Protein transport</keyword>
<reference evidence="18" key="1">
    <citation type="submission" date="2016-07" db="EMBL/GenBank/DDBJ databases">
        <authorList>
            <person name="Florea S."/>
            <person name="Webb J.S."/>
            <person name="Jaromczyk J."/>
            <person name="Schardl C.L."/>
        </authorList>
    </citation>
    <scope>NUCLEOTIDE SEQUENCE [LARGE SCALE GENOMIC DNA]</scope>
    <source>
        <strain evidence="18">KCTC 42131</strain>
    </source>
</reference>
<feature type="region of interest" description="Disordered" evidence="14">
    <location>
        <begin position="34"/>
        <end position="85"/>
    </location>
</feature>
<evidence type="ECO:0000259" key="15">
    <source>
        <dbReference type="Pfam" id="PF02096"/>
    </source>
</evidence>
<accession>A0A1E8CLZ1</accession>
<evidence type="ECO:0000256" key="12">
    <source>
        <dbReference type="ARBA" id="ARBA00033342"/>
    </source>
</evidence>
<evidence type="ECO:0000256" key="1">
    <source>
        <dbReference type="ARBA" id="ARBA00004429"/>
    </source>
</evidence>
<dbReference type="InterPro" id="IPR019998">
    <property type="entry name" value="Membr_insert_YidC"/>
</dbReference>
<keyword evidence="8 13" id="KW-1133">Transmembrane helix</keyword>
<comment type="subunit">
    <text evidence="13">Interacts with the Sec translocase complex via SecD. Specifically interacts with transmembrane segments of nascent integral membrane proteins during membrane integration.</text>
</comment>
<dbReference type="CDD" id="cd20070">
    <property type="entry name" value="5TM_YidC_Alb3"/>
    <property type="match status" value="1"/>
</dbReference>
<evidence type="ECO:0000256" key="3">
    <source>
        <dbReference type="ARBA" id="ARBA00015325"/>
    </source>
</evidence>
<keyword evidence="4 13" id="KW-0813">Transport</keyword>
<dbReference type="PANTHER" id="PTHR12428">
    <property type="entry name" value="OXA1"/>
    <property type="match status" value="1"/>
</dbReference>
<evidence type="ECO:0000256" key="9">
    <source>
        <dbReference type="ARBA" id="ARBA00023136"/>
    </source>
</evidence>
<dbReference type="AlphaFoldDB" id="A0A1E8CLZ1"/>
<dbReference type="Pfam" id="PF14849">
    <property type="entry name" value="YidC_periplas"/>
    <property type="match status" value="1"/>
</dbReference>
<dbReference type="NCBIfam" id="TIGR03592">
    <property type="entry name" value="yidC_oxa1_cterm"/>
    <property type="match status" value="1"/>
</dbReference>
<sequence>MDYIRYALLAGLAIVSYMLLLAWQEDYPSSAPATDVVQTQQSNGDVPAAGNTATDLPSDIPSDTPAPVSSDVPVLASGNSADATPQSTETLINVSTDVLNVTIDRRGGDIVFVSLPEHYTQIDTPDQPFVLLENTTLRTYVAQSGLIGRNGIDGAERPLYSASTDSYTLASGQDVLNVDLSYTDNNGVEVTKRFTFERDNYLIDIVYEVDNTTDMPWQANMFGQIKRSNYEDPTQGSGFGMASFLGFATTTSEDNYLKIPFDEVEDRASHEIEGGWVALGQHYFISAFIPPQQSRNSFSFRRNSQNEYIGGFTSSEVVVAPNSSGSQQMSLYAGPKDQYRLGEIAPWLDRTIDYGWLWFVASPIYWLLTKINALIGNYGWSILILTVIVKGVFFKLSATSYRSMANMRRVMPKMNQLKERYGDDKMKLQKATMELYKKEKINPFGGCLPMLVQMPVFIALYWVLLEGVELRHAPWILWINDLSVMDPYFVLPLLMGASMYVQFMLNPTPQDPTQAKIMKFMPVVMTIFFLWFPAGLVLYWLANSVLGIAQQWYITRNLDKEYAAKEAAKN</sequence>
<evidence type="ECO:0000256" key="8">
    <source>
        <dbReference type="ARBA" id="ARBA00022989"/>
    </source>
</evidence>
<dbReference type="OrthoDB" id="9780552at2"/>
<evidence type="ECO:0000256" key="6">
    <source>
        <dbReference type="ARBA" id="ARBA00022692"/>
    </source>
</evidence>
<gene>
    <name evidence="13" type="primary">yidC</name>
    <name evidence="17" type="ORF">PHACT_09115</name>
</gene>
<dbReference type="InterPro" id="IPR028055">
    <property type="entry name" value="YidC/Oxa/ALB_C"/>
</dbReference>
<dbReference type="GO" id="GO:0015031">
    <property type="term" value="P:protein transport"/>
    <property type="evidence" value="ECO:0007669"/>
    <property type="project" value="UniProtKB-KW"/>
</dbReference>
<keyword evidence="18" id="KW-1185">Reference proteome</keyword>
<protein>
    <recommendedName>
        <fullName evidence="3 13">Membrane protein insertase YidC</fullName>
    </recommendedName>
    <alternativeName>
        <fullName evidence="12 13">Foldase YidC</fullName>
    </alternativeName>
    <alternativeName>
        <fullName evidence="11 13">Membrane integrase YidC</fullName>
    </alternativeName>
    <alternativeName>
        <fullName evidence="13">Membrane protein YidC</fullName>
    </alternativeName>
</protein>
<feature type="transmembrane region" description="Helical" evidence="13">
    <location>
        <begin position="378"/>
        <end position="398"/>
    </location>
</feature>
<dbReference type="PRINTS" id="PR00701">
    <property type="entry name" value="60KDINNERMP"/>
</dbReference>
<evidence type="ECO:0000256" key="5">
    <source>
        <dbReference type="ARBA" id="ARBA00022475"/>
    </source>
</evidence>
<dbReference type="GO" id="GO:0051205">
    <property type="term" value="P:protein insertion into membrane"/>
    <property type="evidence" value="ECO:0007669"/>
    <property type="project" value="TreeGrafter"/>
</dbReference>
<dbReference type="NCBIfam" id="NF002352">
    <property type="entry name" value="PRK01318.1-3"/>
    <property type="match status" value="1"/>
</dbReference>
<comment type="function">
    <text evidence="13">Required for the insertion and/or proper folding and/or complex formation of integral membrane proteins into the membrane. Involved in integration of membrane proteins that insert both dependently and independently of the Sec translocase complex, as well as at least some lipoproteins. Aids folding of multispanning membrane proteins.</text>
</comment>
<evidence type="ECO:0000259" key="16">
    <source>
        <dbReference type="Pfam" id="PF14849"/>
    </source>
</evidence>
<dbReference type="HAMAP" id="MF_01810">
    <property type="entry name" value="YidC_type1"/>
    <property type="match status" value="1"/>
</dbReference>
<feature type="transmembrane region" description="Helical" evidence="13">
    <location>
        <begin position="443"/>
        <end position="465"/>
    </location>
</feature>
<evidence type="ECO:0000256" key="14">
    <source>
        <dbReference type="SAM" id="MobiDB-lite"/>
    </source>
</evidence>
<feature type="transmembrane region" description="Helical" evidence="13">
    <location>
        <begin position="517"/>
        <end position="542"/>
    </location>
</feature>
<evidence type="ECO:0000256" key="4">
    <source>
        <dbReference type="ARBA" id="ARBA00022448"/>
    </source>
</evidence>
<keyword evidence="6 13" id="KW-0812">Transmembrane</keyword>
<evidence type="ECO:0000256" key="11">
    <source>
        <dbReference type="ARBA" id="ARBA00033245"/>
    </source>
</evidence>
<dbReference type="EMBL" id="MASR01000001">
    <property type="protein sequence ID" value="OFE13277.1"/>
    <property type="molecule type" value="Genomic_DNA"/>
</dbReference>